<proteinExistence type="predicted"/>
<name>A0A5K7X5G0_9BACT</name>
<dbReference type="Pfam" id="PF21781">
    <property type="entry name" value="DUF6876"/>
    <property type="match status" value="1"/>
</dbReference>
<dbReference type="Proteomes" id="UP000326837">
    <property type="component" value="Chromosome"/>
</dbReference>
<evidence type="ECO:0000313" key="2">
    <source>
        <dbReference type="EMBL" id="BBO31072.1"/>
    </source>
</evidence>
<sequence length="96" mass="10982">MAERAGAYWLIDAISSWLPSSQFQAAVRRNQWISEIHFWKLEVGGDRSAVLTALADSGEESVIRQAIEYTDFPLPEIDLYCAFEGEHWTLMLPSEY</sequence>
<dbReference type="EMBL" id="AP021861">
    <property type="protein sequence ID" value="BBO31072.1"/>
    <property type="molecule type" value="Genomic_DNA"/>
</dbReference>
<protein>
    <recommendedName>
        <fullName evidence="1">DUF6876 domain-containing protein</fullName>
    </recommendedName>
</protein>
<evidence type="ECO:0000259" key="1">
    <source>
        <dbReference type="Pfam" id="PF21781"/>
    </source>
</evidence>
<organism evidence="2 3">
    <name type="scientific">Lacipirellula parvula</name>
    <dbReference type="NCBI Taxonomy" id="2650471"/>
    <lineage>
        <taxon>Bacteria</taxon>
        <taxon>Pseudomonadati</taxon>
        <taxon>Planctomycetota</taxon>
        <taxon>Planctomycetia</taxon>
        <taxon>Pirellulales</taxon>
        <taxon>Lacipirellulaceae</taxon>
        <taxon>Lacipirellula</taxon>
    </lineage>
</organism>
<feature type="domain" description="DUF6876" evidence="1">
    <location>
        <begin position="1"/>
        <end position="96"/>
    </location>
</feature>
<accession>A0A5K7X5G0</accession>
<gene>
    <name evidence="2" type="ORF">PLANPX_0684</name>
</gene>
<reference evidence="3" key="1">
    <citation type="submission" date="2019-10" db="EMBL/GenBank/DDBJ databases">
        <title>Lacipirellula parvula gen. nov., sp. nov., representing a lineage of planctomycetes widespread in freshwater anoxic habitats, and description of the family Lacipirellulaceae.</title>
        <authorList>
            <person name="Dedysh S.N."/>
            <person name="Kulichevskaya I.S."/>
            <person name="Beletsky A.V."/>
            <person name="Rakitin A.L."/>
            <person name="Mardanov A.V."/>
            <person name="Ivanova A.A."/>
            <person name="Saltykova V.X."/>
            <person name="Rijpstra W.I.C."/>
            <person name="Sinninghe Damste J.S."/>
            <person name="Ravin N.V."/>
        </authorList>
    </citation>
    <scope>NUCLEOTIDE SEQUENCE [LARGE SCALE GENOMIC DNA]</scope>
    <source>
        <strain evidence="3">PX69</strain>
    </source>
</reference>
<dbReference type="KEGG" id="lpav:PLANPX_0684"/>
<dbReference type="InterPro" id="IPR049241">
    <property type="entry name" value="DUF6876"/>
</dbReference>
<evidence type="ECO:0000313" key="3">
    <source>
        <dbReference type="Proteomes" id="UP000326837"/>
    </source>
</evidence>
<keyword evidence="3" id="KW-1185">Reference proteome</keyword>
<dbReference type="AlphaFoldDB" id="A0A5K7X5G0"/>